<name>A1B8U0_PARDP</name>
<dbReference type="eggNOG" id="COG2321">
    <property type="taxonomic scope" value="Bacteria"/>
</dbReference>
<evidence type="ECO:0000313" key="6">
    <source>
        <dbReference type="EMBL" id="ABL71934.1"/>
    </source>
</evidence>
<dbReference type="OrthoDB" id="9774900at2"/>
<accession>A1B8U0</accession>
<keyword evidence="7" id="KW-1185">Reference proteome</keyword>
<dbReference type="PANTHER" id="PTHR30168">
    <property type="entry name" value="PUTATIVE MEMBRANE PROTEIN YPFJ"/>
    <property type="match status" value="1"/>
</dbReference>
<evidence type="ECO:0000256" key="5">
    <source>
        <dbReference type="SAM" id="Phobius"/>
    </source>
</evidence>
<organism evidence="6 7">
    <name type="scientific">Paracoccus denitrificans (strain Pd 1222)</name>
    <dbReference type="NCBI Taxonomy" id="318586"/>
    <lineage>
        <taxon>Bacteria</taxon>
        <taxon>Pseudomonadati</taxon>
        <taxon>Pseudomonadota</taxon>
        <taxon>Alphaproteobacteria</taxon>
        <taxon>Rhodobacterales</taxon>
        <taxon>Paracoccaceae</taxon>
        <taxon>Paracoccus</taxon>
    </lineage>
</organism>
<keyword evidence="3 5" id="KW-1133">Transmembrane helix</keyword>
<dbReference type="EnsemblBacteria" id="ABL71934">
    <property type="protein sequence ID" value="ABL71934"/>
    <property type="gene ID" value="Pden_3868"/>
</dbReference>
<dbReference type="Proteomes" id="UP000000361">
    <property type="component" value="Chromosome 2"/>
</dbReference>
<dbReference type="HOGENOM" id="CLU_059329_0_0_5"/>
<dbReference type="InterPro" id="IPR007343">
    <property type="entry name" value="Uncharacterised_pept_Zn_put"/>
</dbReference>
<sequence>MEWRGRRGSRNVEDRRGMGRAAGAGGMGVVGVLVVLAVGYFFGIDISPIVGAIDDGGRQGEPRALTQVEQEIGQFVSVVLADTEEVWAGVLPGQAGTRYQDPGLVLFSGAVQSACGGASAAMGPFYCPNDRKIYLDTDFFRTMAGKMGAGGDFAYAYVIAHEVGHHVQNLLGTLSEVNGLRARVSQRDSNRLSVLTELQADCYAGIWARQASEQFGSIEEGDIDEAINAAAAVGDDTLMESAGRAVVPDAFTHGSAAERQTWFKRGFASGQMGQCDTFGAAGM</sequence>
<dbReference type="RefSeq" id="WP_011750101.1">
    <property type="nucleotide sequence ID" value="NC_008687.1"/>
</dbReference>
<dbReference type="AlphaFoldDB" id="A1B8U0"/>
<protein>
    <submittedName>
        <fullName evidence="6">Zinc metallopeptidase putative</fullName>
    </submittedName>
</protein>
<keyword evidence="4 5" id="KW-0472">Membrane</keyword>
<proteinExistence type="predicted"/>
<feature type="transmembrane region" description="Helical" evidence="5">
    <location>
        <begin position="21"/>
        <end position="42"/>
    </location>
</feature>
<evidence type="ECO:0000313" key="7">
    <source>
        <dbReference type="Proteomes" id="UP000000361"/>
    </source>
</evidence>
<keyword evidence="2 5" id="KW-0812">Transmembrane</keyword>
<evidence type="ECO:0000256" key="1">
    <source>
        <dbReference type="ARBA" id="ARBA00004167"/>
    </source>
</evidence>
<evidence type="ECO:0000256" key="2">
    <source>
        <dbReference type="ARBA" id="ARBA00022692"/>
    </source>
</evidence>
<evidence type="ECO:0000256" key="3">
    <source>
        <dbReference type="ARBA" id="ARBA00022989"/>
    </source>
</evidence>
<dbReference type="KEGG" id="pde:Pden_3868"/>
<dbReference type="GO" id="GO:0016020">
    <property type="term" value="C:membrane"/>
    <property type="evidence" value="ECO:0007669"/>
    <property type="project" value="UniProtKB-SubCell"/>
</dbReference>
<dbReference type="STRING" id="318586.Pden_3868"/>
<evidence type="ECO:0000256" key="4">
    <source>
        <dbReference type="ARBA" id="ARBA00023136"/>
    </source>
</evidence>
<dbReference type="EMBL" id="CP000490">
    <property type="protein sequence ID" value="ABL71934.1"/>
    <property type="molecule type" value="Genomic_DNA"/>
</dbReference>
<dbReference type="Pfam" id="PF04228">
    <property type="entry name" value="Zn_peptidase"/>
    <property type="match status" value="1"/>
</dbReference>
<dbReference type="PANTHER" id="PTHR30168:SF0">
    <property type="entry name" value="INNER MEMBRANE PROTEIN"/>
    <property type="match status" value="1"/>
</dbReference>
<reference evidence="7" key="1">
    <citation type="submission" date="2006-12" db="EMBL/GenBank/DDBJ databases">
        <title>Complete sequence of chromosome 2 of Paracoccus denitrificans PD1222.</title>
        <authorList>
            <person name="Copeland A."/>
            <person name="Lucas S."/>
            <person name="Lapidus A."/>
            <person name="Barry K."/>
            <person name="Detter J.C."/>
            <person name="Glavina del Rio T."/>
            <person name="Hammon N."/>
            <person name="Israni S."/>
            <person name="Dalin E."/>
            <person name="Tice H."/>
            <person name="Pitluck S."/>
            <person name="Munk A.C."/>
            <person name="Brettin T."/>
            <person name="Bruce D."/>
            <person name="Han C."/>
            <person name="Tapia R."/>
            <person name="Gilna P."/>
            <person name="Schmutz J."/>
            <person name="Larimer F."/>
            <person name="Land M."/>
            <person name="Hauser L."/>
            <person name="Kyrpides N."/>
            <person name="Lykidis A."/>
            <person name="Spiro S."/>
            <person name="Richardson D.J."/>
            <person name="Moir J.W.B."/>
            <person name="Ferguson S.J."/>
            <person name="van Spanning R.J.M."/>
            <person name="Richardson P."/>
        </authorList>
    </citation>
    <scope>NUCLEOTIDE SEQUENCE [LARGE SCALE GENOMIC DNA]</scope>
    <source>
        <strain evidence="7">Pd 1222</strain>
    </source>
</reference>
<comment type="subcellular location">
    <subcellularLocation>
        <location evidence="1">Membrane</location>
        <topology evidence="1">Single-pass membrane protein</topology>
    </subcellularLocation>
</comment>
<gene>
    <name evidence="6" type="ordered locus">Pden_3868</name>
</gene>
<dbReference type="GeneID" id="93453528"/>